<feature type="compositionally biased region" description="Acidic residues" evidence="1">
    <location>
        <begin position="81"/>
        <end position="92"/>
    </location>
</feature>
<dbReference type="EMBL" id="AACS02000004">
    <property type="protein sequence ID" value="EFI27999.1"/>
    <property type="molecule type" value="Genomic_DNA"/>
</dbReference>
<dbReference type="Pfam" id="PF17667">
    <property type="entry name" value="Pkinase_fungal"/>
    <property type="match status" value="1"/>
</dbReference>
<dbReference type="InterPro" id="IPR040976">
    <property type="entry name" value="Pkinase_fungal"/>
</dbReference>
<feature type="compositionally biased region" description="Polar residues" evidence="1">
    <location>
        <begin position="34"/>
        <end position="45"/>
    </location>
</feature>
<dbReference type="eggNOG" id="ENOG502SQDH">
    <property type="taxonomic scope" value="Eukaryota"/>
</dbReference>
<feature type="region of interest" description="Disordered" evidence="1">
    <location>
        <begin position="1"/>
        <end position="53"/>
    </location>
</feature>
<feature type="region of interest" description="Disordered" evidence="1">
    <location>
        <begin position="208"/>
        <end position="231"/>
    </location>
</feature>
<organism evidence="3 4">
    <name type="scientific">Coprinopsis cinerea (strain Okayama-7 / 130 / ATCC MYA-4618 / FGSC 9003)</name>
    <name type="common">Inky cap fungus</name>
    <name type="synonym">Hormographiella aspergillata</name>
    <dbReference type="NCBI Taxonomy" id="240176"/>
    <lineage>
        <taxon>Eukaryota</taxon>
        <taxon>Fungi</taxon>
        <taxon>Dikarya</taxon>
        <taxon>Basidiomycota</taxon>
        <taxon>Agaricomycotina</taxon>
        <taxon>Agaricomycetes</taxon>
        <taxon>Agaricomycetidae</taxon>
        <taxon>Agaricales</taxon>
        <taxon>Agaricineae</taxon>
        <taxon>Psathyrellaceae</taxon>
        <taxon>Coprinopsis</taxon>
    </lineage>
</organism>
<evidence type="ECO:0000259" key="2">
    <source>
        <dbReference type="Pfam" id="PF17667"/>
    </source>
</evidence>
<gene>
    <name evidence="3" type="ORF">CC1G_14491</name>
</gene>
<dbReference type="VEuPathDB" id="FungiDB:CC1G_14491"/>
<dbReference type="OrthoDB" id="5569250at2759"/>
<keyword evidence="3" id="KW-0808">Transferase</keyword>
<dbReference type="HOGENOM" id="CLU_509978_0_0_1"/>
<name>D6RLV1_COPC7</name>
<reference evidence="3 4" key="1">
    <citation type="journal article" date="2010" name="Proc. Natl. Acad. Sci. U.S.A.">
        <title>Insights into evolution of multicellular fungi from the assembled chromosomes of the mushroom Coprinopsis cinerea (Coprinus cinereus).</title>
        <authorList>
            <person name="Stajich J.E."/>
            <person name="Wilke S.K."/>
            <person name="Ahren D."/>
            <person name="Au C.H."/>
            <person name="Birren B.W."/>
            <person name="Borodovsky M."/>
            <person name="Burns C."/>
            <person name="Canback B."/>
            <person name="Casselton L.A."/>
            <person name="Cheng C.K."/>
            <person name="Deng J."/>
            <person name="Dietrich F.S."/>
            <person name="Fargo D.C."/>
            <person name="Farman M.L."/>
            <person name="Gathman A.C."/>
            <person name="Goldberg J."/>
            <person name="Guigo R."/>
            <person name="Hoegger P.J."/>
            <person name="Hooker J.B."/>
            <person name="Huggins A."/>
            <person name="James T.Y."/>
            <person name="Kamada T."/>
            <person name="Kilaru S."/>
            <person name="Kodira C."/>
            <person name="Kues U."/>
            <person name="Kupfer D."/>
            <person name="Kwan H.S."/>
            <person name="Lomsadze A."/>
            <person name="Li W."/>
            <person name="Lilly W.W."/>
            <person name="Ma L.J."/>
            <person name="Mackey A.J."/>
            <person name="Manning G."/>
            <person name="Martin F."/>
            <person name="Muraguchi H."/>
            <person name="Natvig D.O."/>
            <person name="Palmerini H."/>
            <person name="Ramesh M.A."/>
            <person name="Rehmeyer C.J."/>
            <person name="Roe B.A."/>
            <person name="Shenoy N."/>
            <person name="Stanke M."/>
            <person name="Ter-Hovhannisyan V."/>
            <person name="Tunlid A."/>
            <person name="Velagapudi R."/>
            <person name="Vision T.J."/>
            <person name="Zeng Q."/>
            <person name="Zolan M.E."/>
            <person name="Pukkila P.J."/>
        </authorList>
    </citation>
    <scope>NUCLEOTIDE SEQUENCE [LARGE SCALE GENOMIC DNA]</scope>
    <source>
        <strain evidence="4">Okayama-7 / 130 / ATCC MYA-4618 / FGSC 9003</strain>
    </source>
</reference>
<proteinExistence type="predicted"/>
<dbReference type="Gene3D" id="1.10.510.10">
    <property type="entry name" value="Transferase(Phosphotransferase) domain 1"/>
    <property type="match status" value="1"/>
</dbReference>
<feature type="region of interest" description="Disordered" evidence="1">
    <location>
        <begin position="80"/>
        <end position="102"/>
    </location>
</feature>
<accession>D6RLV1</accession>
<dbReference type="RefSeq" id="XP_002911493.1">
    <property type="nucleotide sequence ID" value="XM_002911447.1"/>
</dbReference>
<keyword evidence="3" id="KW-0418">Kinase</keyword>
<dbReference type="InParanoid" id="D6RLV1"/>
<evidence type="ECO:0000256" key="1">
    <source>
        <dbReference type="SAM" id="MobiDB-lite"/>
    </source>
</evidence>
<evidence type="ECO:0000313" key="3">
    <source>
        <dbReference type="EMBL" id="EFI27999.1"/>
    </source>
</evidence>
<dbReference type="Proteomes" id="UP000001861">
    <property type="component" value="Unassembled WGS sequence"/>
</dbReference>
<protein>
    <submittedName>
        <fullName evidence="3">Other/FunK1 protein kinase</fullName>
    </submittedName>
</protein>
<sequence>MTRTNTRGQKRRQRVISGQQGRDEETVPEGRAATSGNSDDTTAKSSTKHLEDAHEIDTAELGAEYDVGSSPLKRAIGFASEDLDDDGPDVDTAELGAEYDTGSSPLKEAGGLALEDVGYDGVGYDTAEAAADYAVGSSQGVGGGAPAEHGSPTQDTAHLAMDYFVDEDSMQGVHSVNIATQAEDVPHGTVGRWGLKGRRSVKGELVPHAKHTNTSPKSASSRTTHHDVPPTAKPIFGKFLWREVVRQSEGEIIDTAMKRAQHLGEHKKDVDHLPRVKCWAQFDDFSTGHIRNFLNIPSEGARVPTVLAAEWLVTVNIDGLAPDDYCRAIWQLIRHFLLWQLGIAHGDISMSNLMRRPETGNQAVLNGFDLATTMDPGDLSPKKAGFERMGTKPFMALELLRSTEGQVKRLWCLVTYCCWQPDWLKGSHFDVYLSKWGWVGLAPHILVDVVDDHPTLLNDVPPGKAAVWKSLLSTFDQLRREYTFNYGRTKAPLEKQLELLRIFEKYFIDYEAEGSTRDWQWSEFRGSPYMANVD</sequence>
<dbReference type="KEGG" id="cci:CC1G_14491"/>
<dbReference type="SUPFAM" id="SSF56112">
    <property type="entry name" value="Protein kinase-like (PK-like)"/>
    <property type="match status" value="1"/>
</dbReference>
<comment type="caution">
    <text evidence="3">The sequence shown here is derived from an EMBL/GenBank/DDBJ whole genome shotgun (WGS) entry which is preliminary data.</text>
</comment>
<dbReference type="GeneID" id="9378864"/>
<feature type="domain" description="Fungal-type protein kinase" evidence="2">
    <location>
        <begin position="335"/>
        <end position="403"/>
    </location>
</feature>
<keyword evidence="4" id="KW-1185">Reference proteome</keyword>
<evidence type="ECO:0000313" key="4">
    <source>
        <dbReference type="Proteomes" id="UP000001861"/>
    </source>
</evidence>
<feature type="compositionally biased region" description="Polar residues" evidence="1">
    <location>
        <begin position="212"/>
        <end position="222"/>
    </location>
</feature>
<dbReference type="InterPro" id="IPR011009">
    <property type="entry name" value="Kinase-like_dom_sf"/>
</dbReference>
<dbReference type="AlphaFoldDB" id="D6RLV1"/>
<dbReference type="GO" id="GO:0016301">
    <property type="term" value="F:kinase activity"/>
    <property type="evidence" value="ECO:0007669"/>
    <property type="project" value="UniProtKB-KW"/>
</dbReference>